<organism evidence="1 2">
    <name type="scientific">Perkinsus chesapeaki</name>
    <name type="common">Clam parasite</name>
    <name type="synonym">Perkinsus andrewsi</name>
    <dbReference type="NCBI Taxonomy" id="330153"/>
    <lineage>
        <taxon>Eukaryota</taxon>
        <taxon>Sar</taxon>
        <taxon>Alveolata</taxon>
        <taxon>Perkinsozoa</taxon>
        <taxon>Perkinsea</taxon>
        <taxon>Perkinsida</taxon>
        <taxon>Perkinsidae</taxon>
        <taxon>Perkinsus</taxon>
    </lineage>
</organism>
<reference evidence="1 2" key="1">
    <citation type="submission" date="2020-04" db="EMBL/GenBank/DDBJ databases">
        <title>Perkinsus chesapeaki whole genome sequence.</title>
        <authorList>
            <person name="Bogema D.R."/>
        </authorList>
    </citation>
    <scope>NUCLEOTIDE SEQUENCE [LARGE SCALE GENOMIC DNA]</scope>
    <source>
        <strain evidence="1">ATCC PRA-425</strain>
    </source>
</reference>
<dbReference type="GO" id="GO:0005759">
    <property type="term" value="C:mitochondrial matrix"/>
    <property type="evidence" value="ECO:0007669"/>
    <property type="project" value="TreeGrafter"/>
</dbReference>
<dbReference type="EMBL" id="JAAPAO010000273">
    <property type="protein sequence ID" value="KAF4665019.1"/>
    <property type="molecule type" value="Genomic_DNA"/>
</dbReference>
<dbReference type="PANTHER" id="PTHR21228">
    <property type="entry name" value="FAST LEU-RICH DOMAIN-CONTAINING"/>
    <property type="match status" value="1"/>
</dbReference>
<dbReference type="GO" id="GO:0000963">
    <property type="term" value="P:mitochondrial RNA processing"/>
    <property type="evidence" value="ECO:0007669"/>
    <property type="project" value="TreeGrafter"/>
</dbReference>
<keyword evidence="2" id="KW-1185">Reference proteome</keyword>
<dbReference type="GO" id="GO:0044528">
    <property type="term" value="P:regulation of mitochondrial mRNA stability"/>
    <property type="evidence" value="ECO:0007669"/>
    <property type="project" value="TreeGrafter"/>
</dbReference>
<dbReference type="InterPro" id="IPR050870">
    <property type="entry name" value="FAST_kinase"/>
</dbReference>
<evidence type="ECO:0000313" key="2">
    <source>
        <dbReference type="Proteomes" id="UP000591131"/>
    </source>
</evidence>
<dbReference type="GO" id="GO:0003723">
    <property type="term" value="F:RNA binding"/>
    <property type="evidence" value="ECO:0007669"/>
    <property type="project" value="TreeGrafter"/>
</dbReference>
<dbReference type="PANTHER" id="PTHR21228:SF40">
    <property type="entry name" value="LD45607P"/>
    <property type="match status" value="1"/>
</dbReference>
<proteinExistence type="predicted"/>
<gene>
    <name evidence="1" type="ORF">FOL47_004838</name>
</gene>
<dbReference type="OrthoDB" id="428550at2759"/>
<name>A0A7J6M0G2_PERCH</name>
<dbReference type="Proteomes" id="UP000591131">
    <property type="component" value="Unassembled WGS sequence"/>
</dbReference>
<sequence length="591" mass="65113">MSLSRAVKEIKQVAILTATNPPVASQREIAAKWSAALEAFVQRIGASSGAGTIEVSPMNLSRALQDVAKHAPEQGRSLVYAILPNIMDGDRGGNGPLPTLGAFGPVELAYLANSIANIIGSDSNARQSRELLRRFGQEVGEYFSKPGRLEAVPIYTLVTLTNALNRLGYDGASRRRREEDLYSRFDRLCCSKIESMNASDIAVALQSFHNGGCRQVRPSLELLSKASERLKGDLRQQIPSKSLAQLLNIFVTFGYTQDRDLLVFLFESILATPAEELEVFCAPLALNSLSKCYKALNDDSDIPLPTTLVFNLATKLDELASCQVANVVNALGSLQVMDYRLLKSMSHLIANSDGGRRIPLETFSFQELSNISHGFAKISYGSSDLYSTLFGEASRRRSEFDSQGVSMFLDSVRRVANRWFNSMMRDPNRPGPQPGLQYIPHSLMDSIRQLLASCESWSKERLQMPHSGGISVQSATQILLCLVELGRGSAASESPLAKCFSRTASTKGDNFGDDIDSMLPHLLIASLKERADKLTKEQTRHVAHASRRYKSCDSATYNALPEEMIRWLDDIHREFPASVKTQRSVPVAKAR</sequence>
<comment type="caution">
    <text evidence="1">The sequence shown here is derived from an EMBL/GenBank/DDBJ whole genome shotgun (WGS) entry which is preliminary data.</text>
</comment>
<dbReference type="AlphaFoldDB" id="A0A7J6M0G2"/>
<accession>A0A7J6M0G2</accession>
<evidence type="ECO:0000313" key="1">
    <source>
        <dbReference type="EMBL" id="KAF4665019.1"/>
    </source>
</evidence>
<dbReference type="GO" id="GO:0035770">
    <property type="term" value="C:ribonucleoprotein granule"/>
    <property type="evidence" value="ECO:0007669"/>
    <property type="project" value="TreeGrafter"/>
</dbReference>
<protein>
    <submittedName>
        <fullName evidence="1">Uncharacterized protein</fullName>
    </submittedName>
</protein>